<comment type="caution">
    <text evidence="2">The sequence shown here is derived from an EMBL/GenBank/DDBJ whole genome shotgun (WGS) entry which is preliminary data.</text>
</comment>
<evidence type="ECO:0000313" key="3">
    <source>
        <dbReference type="Proteomes" id="UP000544872"/>
    </source>
</evidence>
<dbReference type="InterPro" id="IPR005625">
    <property type="entry name" value="PepSY-ass_TM"/>
</dbReference>
<keyword evidence="3" id="KW-1185">Reference proteome</keyword>
<protein>
    <submittedName>
        <fullName evidence="2">Putative iron-regulated membrane protein</fullName>
    </submittedName>
</protein>
<accession>A0A7W9ZJ26</accession>
<feature type="transmembrane region" description="Helical" evidence="1">
    <location>
        <begin position="12"/>
        <end position="40"/>
    </location>
</feature>
<gene>
    <name evidence="2" type="ORF">FHS48_002509</name>
</gene>
<feature type="transmembrane region" description="Helical" evidence="1">
    <location>
        <begin position="336"/>
        <end position="356"/>
    </location>
</feature>
<dbReference type="Proteomes" id="UP000544872">
    <property type="component" value="Unassembled WGS sequence"/>
</dbReference>
<dbReference type="EMBL" id="JACIIX010000009">
    <property type="protein sequence ID" value="MBB6211074.1"/>
    <property type="molecule type" value="Genomic_DNA"/>
</dbReference>
<dbReference type="PANTHER" id="PTHR34219">
    <property type="entry name" value="IRON-REGULATED INNER MEMBRANE PROTEIN-RELATED"/>
    <property type="match status" value="1"/>
</dbReference>
<dbReference type="Pfam" id="PF03929">
    <property type="entry name" value="PepSY_TM"/>
    <property type="match status" value="1"/>
</dbReference>
<keyword evidence="1" id="KW-1133">Transmembrane helix</keyword>
<sequence length="497" mass="52821">MSHSPKRRIPWFTLHGWLAVPVWFLLTLICVTGTVLTIAYEVQGLWDPAVLAGPAEDRPEQPLNAILAAAAAATPDGIVTALGRRDLHLAYEATVSLPDAPEARAFINPYTAAVQGISLGPGFTGTLLALHGWLLFPGDFTTLGWYAVTALALPMLGATLTGLFVYRRFWTALIRPRLRLTAGARVFWGDLHRVGGVWGLWFALLMAITGLWFFTAAVLAANGVRIFPPPKPVATRDAPDRLPDADAALAAVRAAAPGFRLHYLTLPTQPGQALVLFGDRGTALTGKYGHRFYLHPQTLEITAAITPQGMTALQTTARAMGSLHFGNFGGPLTKTVWTLGGVLLSASLLGGGIVWLHRTARPKAGDRGWGRLPGVLLLPLLVVPVLSLGSYASGRTDAVPHGIALPRQPLGPHTVTLWLETEADGTTGVVAVLSPAAARSARTVTVQRDGGKAVALRGPPYRLRGTLRPAAGSGAVTLTLETRDGSRYSTVWPPASR</sequence>
<feature type="transmembrane region" description="Helical" evidence="1">
    <location>
        <begin position="198"/>
        <end position="221"/>
    </location>
</feature>
<evidence type="ECO:0000313" key="2">
    <source>
        <dbReference type="EMBL" id="MBB6211074.1"/>
    </source>
</evidence>
<reference evidence="2 3" key="1">
    <citation type="submission" date="2020-08" db="EMBL/GenBank/DDBJ databases">
        <title>Genomic Encyclopedia of Type Strains, Phase IV (KMG-IV): sequencing the most valuable type-strain genomes for metagenomic binning, comparative biology and taxonomic classification.</title>
        <authorList>
            <person name="Goeker M."/>
        </authorList>
    </citation>
    <scope>NUCLEOTIDE SEQUENCE [LARGE SCALE GENOMIC DNA]</scope>
    <source>
        <strain evidence="2 3">DSM 11590</strain>
    </source>
</reference>
<evidence type="ECO:0000256" key="1">
    <source>
        <dbReference type="SAM" id="Phobius"/>
    </source>
</evidence>
<keyword evidence="1" id="KW-0812">Transmembrane</keyword>
<name>A0A7W9ZJ26_NOVIT</name>
<proteinExistence type="predicted"/>
<feature type="transmembrane region" description="Helical" evidence="1">
    <location>
        <begin position="143"/>
        <end position="166"/>
    </location>
</feature>
<dbReference type="PANTHER" id="PTHR34219:SF8">
    <property type="entry name" value="PEPSY DOMAIN-CONTAINING PROTEIN"/>
    <property type="match status" value="1"/>
</dbReference>
<feature type="transmembrane region" description="Helical" evidence="1">
    <location>
        <begin position="368"/>
        <end position="391"/>
    </location>
</feature>
<organism evidence="2 3">
    <name type="scientific">Novispirillum itersonii</name>
    <name type="common">Aquaspirillum itersonii</name>
    <dbReference type="NCBI Taxonomy" id="189"/>
    <lineage>
        <taxon>Bacteria</taxon>
        <taxon>Pseudomonadati</taxon>
        <taxon>Pseudomonadota</taxon>
        <taxon>Alphaproteobacteria</taxon>
        <taxon>Rhodospirillales</taxon>
        <taxon>Novispirillaceae</taxon>
        <taxon>Novispirillum</taxon>
    </lineage>
</organism>
<dbReference type="RefSeq" id="WP_184263893.1">
    <property type="nucleotide sequence ID" value="NZ_JACIIX010000009.1"/>
</dbReference>
<dbReference type="AlphaFoldDB" id="A0A7W9ZJ26"/>
<keyword evidence="1" id="KW-0472">Membrane</keyword>